<feature type="domain" description="HTH myb-type" evidence="2">
    <location>
        <begin position="217"/>
        <end position="265"/>
    </location>
</feature>
<dbReference type="InterPro" id="IPR017930">
    <property type="entry name" value="Myb_dom"/>
</dbReference>
<dbReference type="Proteomes" id="UP000692954">
    <property type="component" value="Unassembled WGS sequence"/>
</dbReference>
<feature type="domain" description="Myb-like" evidence="1">
    <location>
        <begin position="83"/>
        <end position="146"/>
    </location>
</feature>
<feature type="domain" description="Myb-like" evidence="1">
    <location>
        <begin position="154"/>
        <end position="209"/>
    </location>
</feature>
<dbReference type="AlphaFoldDB" id="A0A8S1PBC3"/>
<dbReference type="PROSITE" id="PS50090">
    <property type="entry name" value="MYB_LIKE"/>
    <property type="match status" value="3"/>
</dbReference>
<gene>
    <name evidence="3" type="ORF">PSON_ATCC_30995.1.T0730024</name>
</gene>
<sequence length="511" mass="61381">MNTQKNTKNYIDHNTQSNFEMEDLKVVSRGIQIKEFYHFIEKTSFIQENFEMLSKVGENLRLNFKDWPTAEQAIILFKLNMQNKRKKSIKWSEPEKKLLYWIVIRYCIFTGMKDNRQLKQEEWREISKIVIGRNAHQCRQKWEQRYRVPLSLIPWTQQEDELLFEVHEDFKKMGRENKWSQIANEMFKRSSNKVFRQPKQCRERWINRVDPKIINVPWDKQQEINLLKLILIRGKKWSELSILYGKARSENSLKNKYNSLIKREIQKQKFDSINPILFEKVQILRQNYAKQFGIIPPIEEIDNYECQFILLAIKNLYVEQHLQLGNIAEAKIINNDESFDYFLDEIFEEKEGQLLNFQYRKKLNLQKVDSKFQIKNENSSIVIFNKRQNKIYLTPYNVLDFENIILNKIIKKVNIDINEKKNDQKQASFSNQSNLFYLNQQNLLAPSQQLNNYWFIPNFYGPASLAQNNNQSYFHAFQQSQLYDQQKKSEQQNQQDVIGVNIKTADSCDEV</sequence>
<dbReference type="OrthoDB" id="286708at2759"/>
<name>A0A8S1PBC3_9CILI</name>
<dbReference type="CDD" id="cd00167">
    <property type="entry name" value="SANT"/>
    <property type="match status" value="1"/>
</dbReference>
<proteinExistence type="predicted"/>
<reference evidence="3" key="1">
    <citation type="submission" date="2021-01" db="EMBL/GenBank/DDBJ databases">
        <authorList>
            <consortium name="Genoscope - CEA"/>
            <person name="William W."/>
        </authorList>
    </citation>
    <scope>NUCLEOTIDE SEQUENCE</scope>
</reference>
<dbReference type="EMBL" id="CAJJDN010000073">
    <property type="protein sequence ID" value="CAD8100013.1"/>
    <property type="molecule type" value="Genomic_DNA"/>
</dbReference>
<protein>
    <recommendedName>
        <fullName evidence="5">Homeodomain protein</fullName>
    </recommendedName>
</protein>
<dbReference type="InterPro" id="IPR001005">
    <property type="entry name" value="SANT/Myb"/>
</dbReference>
<evidence type="ECO:0008006" key="5">
    <source>
        <dbReference type="Google" id="ProtNLM"/>
    </source>
</evidence>
<evidence type="ECO:0000313" key="3">
    <source>
        <dbReference type="EMBL" id="CAD8100013.1"/>
    </source>
</evidence>
<dbReference type="SMART" id="SM00717">
    <property type="entry name" value="SANT"/>
    <property type="match status" value="3"/>
</dbReference>
<evidence type="ECO:0000313" key="4">
    <source>
        <dbReference type="Proteomes" id="UP000692954"/>
    </source>
</evidence>
<dbReference type="PANTHER" id="PTHR45614:SF271">
    <property type="entry name" value="MYB DNA BINDING PROTEIN_ TRANSCRIPTION FACTOR-LIKE PROTEIN"/>
    <property type="match status" value="1"/>
</dbReference>
<dbReference type="Pfam" id="PF13921">
    <property type="entry name" value="Myb_DNA-bind_6"/>
    <property type="match status" value="1"/>
</dbReference>
<dbReference type="PROSITE" id="PS51294">
    <property type="entry name" value="HTH_MYB"/>
    <property type="match status" value="2"/>
</dbReference>
<comment type="caution">
    <text evidence="3">The sequence shown here is derived from an EMBL/GenBank/DDBJ whole genome shotgun (WGS) entry which is preliminary data.</text>
</comment>
<dbReference type="GO" id="GO:0000978">
    <property type="term" value="F:RNA polymerase II cis-regulatory region sequence-specific DNA binding"/>
    <property type="evidence" value="ECO:0007669"/>
    <property type="project" value="TreeGrafter"/>
</dbReference>
<dbReference type="GO" id="GO:0000981">
    <property type="term" value="F:DNA-binding transcription factor activity, RNA polymerase II-specific"/>
    <property type="evidence" value="ECO:0007669"/>
    <property type="project" value="TreeGrafter"/>
</dbReference>
<organism evidence="3 4">
    <name type="scientific">Paramecium sonneborni</name>
    <dbReference type="NCBI Taxonomy" id="65129"/>
    <lineage>
        <taxon>Eukaryota</taxon>
        <taxon>Sar</taxon>
        <taxon>Alveolata</taxon>
        <taxon>Ciliophora</taxon>
        <taxon>Intramacronucleata</taxon>
        <taxon>Oligohymenophorea</taxon>
        <taxon>Peniculida</taxon>
        <taxon>Parameciidae</taxon>
        <taxon>Paramecium</taxon>
    </lineage>
</organism>
<dbReference type="PANTHER" id="PTHR45614">
    <property type="entry name" value="MYB PROTEIN-RELATED"/>
    <property type="match status" value="1"/>
</dbReference>
<dbReference type="InterPro" id="IPR050560">
    <property type="entry name" value="MYB_TF"/>
</dbReference>
<evidence type="ECO:0000259" key="1">
    <source>
        <dbReference type="PROSITE" id="PS50090"/>
    </source>
</evidence>
<evidence type="ECO:0000259" key="2">
    <source>
        <dbReference type="PROSITE" id="PS51294"/>
    </source>
</evidence>
<feature type="domain" description="HTH myb-type" evidence="2">
    <location>
        <begin position="154"/>
        <end position="213"/>
    </location>
</feature>
<accession>A0A8S1PBC3</accession>
<feature type="domain" description="Myb-like" evidence="1">
    <location>
        <begin position="210"/>
        <end position="261"/>
    </location>
</feature>
<keyword evidence="4" id="KW-1185">Reference proteome</keyword>
<dbReference type="GO" id="GO:0005634">
    <property type="term" value="C:nucleus"/>
    <property type="evidence" value="ECO:0007669"/>
    <property type="project" value="TreeGrafter"/>
</dbReference>